<keyword evidence="1" id="KW-0812">Transmembrane</keyword>
<evidence type="ECO:0000313" key="2">
    <source>
        <dbReference type="EMBL" id="NDY82671.1"/>
    </source>
</evidence>
<feature type="transmembrane region" description="Helical" evidence="1">
    <location>
        <begin position="93"/>
        <end position="117"/>
    </location>
</feature>
<keyword evidence="1" id="KW-0472">Membrane</keyword>
<comment type="caution">
    <text evidence="2">The sequence shown here is derived from an EMBL/GenBank/DDBJ whole genome shotgun (WGS) entry which is preliminary data.</text>
</comment>
<organism evidence="2">
    <name type="scientific">Sheuella amnicola</name>
    <dbReference type="NCBI Taxonomy" id="2707330"/>
    <lineage>
        <taxon>Bacteria</taxon>
        <taxon>Pseudomonadati</taxon>
        <taxon>Pseudomonadota</taxon>
        <taxon>Betaproteobacteria</taxon>
        <taxon>Burkholderiales</taxon>
        <taxon>Alcaligenaceae</taxon>
        <taxon>Sheuella</taxon>
    </lineage>
</organism>
<feature type="transmembrane region" description="Helical" evidence="1">
    <location>
        <begin position="12"/>
        <end position="32"/>
    </location>
</feature>
<feature type="transmembrane region" description="Helical" evidence="1">
    <location>
        <begin position="129"/>
        <end position="149"/>
    </location>
</feature>
<accession>A0A6B2QX37</accession>
<dbReference type="RefSeq" id="WP_163652333.1">
    <property type="nucleotide sequence ID" value="NZ_JAAGRN010000003.1"/>
</dbReference>
<feature type="transmembrane region" description="Helical" evidence="1">
    <location>
        <begin position="169"/>
        <end position="187"/>
    </location>
</feature>
<gene>
    <name evidence="2" type="ORF">G3I67_05425</name>
</gene>
<dbReference type="EMBL" id="JAAGRN010000003">
    <property type="protein sequence ID" value="NDY82671.1"/>
    <property type="molecule type" value="Genomic_DNA"/>
</dbReference>
<proteinExistence type="predicted"/>
<sequence>MTQVMRDEKGARISVMSSFMAIAFVALCWVLLFKLNDVFFASIGFSTHISWIFLPAAIRMLSVLVFEWVGALGLFFGALVTSDLFSDVDFSTALALSTMSALGPVVAVEICSRWLGLSRTLRGLGPRQICLFALVGAIFNVIPHNIYLYGSGLMSSPFEGLVPMFVGDLAGTAIVIYLTSLILKLVLPARA</sequence>
<reference evidence="2" key="1">
    <citation type="submission" date="2020-02" db="EMBL/GenBank/DDBJ databases">
        <authorList>
            <person name="Chen W.-M."/>
        </authorList>
    </citation>
    <scope>NUCLEOTIDE SEQUENCE</scope>
    <source>
        <strain evidence="2">NBD-18</strain>
    </source>
</reference>
<keyword evidence="1" id="KW-1133">Transmembrane helix</keyword>
<feature type="transmembrane region" description="Helical" evidence="1">
    <location>
        <begin position="61"/>
        <end position="81"/>
    </location>
</feature>
<evidence type="ECO:0008006" key="3">
    <source>
        <dbReference type="Google" id="ProtNLM"/>
    </source>
</evidence>
<name>A0A6B2QX37_9BURK</name>
<evidence type="ECO:0000256" key="1">
    <source>
        <dbReference type="SAM" id="Phobius"/>
    </source>
</evidence>
<protein>
    <recommendedName>
        <fullName evidence="3">ECF transporter S component</fullName>
    </recommendedName>
</protein>
<dbReference type="AlphaFoldDB" id="A0A6B2QX37"/>
<feature type="transmembrane region" description="Helical" evidence="1">
    <location>
        <begin position="38"/>
        <end position="54"/>
    </location>
</feature>